<accession>A0A7Y7B6H3</accession>
<dbReference type="Gene3D" id="3.40.366.10">
    <property type="entry name" value="Malonyl-Coenzyme A Acyl Carrier Protein, domain 2"/>
    <property type="match status" value="1"/>
</dbReference>
<dbReference type="Gene3D" id="3.30.70.250">
    <property type="entry name" value="Malonyl-CoA ACP transacylase, ACP-binding"/>
    <property type="match status" value="1"/>
</dbReference>
<sequence>MTIAYVFGGMHNEGSTAAPMYERYAAARSTYRQVEEWTGYDPDQLLGRSEPPLGAPSRRVKAIRQAAQALAVHDVLTELGVRPSVTGGLSLGAQVAACIAGAVSREALFTLFARSWDEPGRPGGEAAARAQGVAFVGIPVGEDPDGDAYAPDRVGGSYRGVDLGPVGDGTMRCVMFSGYLDQLERLAESLPPGHQVAKISAELPATHSPIQQHIGDAMAAEIAGMVFTDPDIPVCSCLETRTLTTAGDVRDLFLRITTTGVSVPKLLDGLMTHGPGLAVVLGPSQFDRYLRSRVPVAHVERPGQVEGVLQGVGAAPAVRRLPAQGSVAVVPGA</sequence>
<reference evidence="1 2" key="1">
    <citation type="submission" date="2020-04" db="EMBL/GenBank/DDBJ databases">
        <title>Draft Genome Sequence of Streptomyces morookaense DSM 40503, an 8-azaguanine-producing strain.</title>
        <authorList>
            <person name="Qi J."/>
            <person name="Gao J.-M."/>
        </authorList>
    </citation>
    <scope>NUCLEOTIDE SEQUENCE [LARGE SCALE GENOMIC DNA]</scope>
    <source>
        <strain evidence="1 2">DSM 40503</strain>
    </source>
</reference>
<organism evidence="1 2">
    <name type="scientific">Streptomyces morookaense</name>
    <name type="common">Streptoverticillium morookaense</name>
    <dbReference type="NCBI Taxonomy" id="1970"/>
    <lineage>
        <taxon>Bacteria</taxon>
        <taxon>Bacillati</taxon>
        <taxon>Actinomycetota</taxon>
        <taxon>Actinomycetes</taxon>
        <taxon>Kitasatosporales</taxon>
        <taxon>Streptomycetaceae</taxon>
        <taxon>Streptomyces</taxon>
    </lineage>
</organism>
<keyword evidence="2" id="KW-1185">Reference proteome</keyword>
<evidence type="ECO:0000313" key="2">
    <source>
        <dbReference type="Proteomes" id="UP000587462"/>
    </source>
</evidence>
<keyword evidence="1" id="KW-0808">Transferase</keyword>
<comment type="caution">
    <text evidence="1">The sequence shown here is derived from an EMBL/GenBank/DDBJ whole genome shotgun (WGS) entry which is preliminary data.</text>
</comment>
<dbReference type="RefSeq" id="WP_171083340.1">
    <property type="nucleotide sequence ID" value="NZ_BNBU01000014.1"/>
</dbReference>
<dbReference type="GO" id="GO:0016740">
    <property type="term" value="F:transferase activity"/>
    <property type="evidence" value="ECO:0007669"/>
    <property type="project" value="UniProtKB-KW"/>
</dbReference>
<dbReference type="InterPro" id="IPR016035">
    <property type="entry name" value="Acyl_Trfase/lysoPLipase"/>
</dbReference>
<dbReference type="SUPFAM" id="SSF52151">
    <property type="entry name" value="FabD/lysophospholipase-like"/>
    <property type="match status" value="1"/>
</dbReference>
<dbReference type="AlphaFoldDB" id="A0A7Y7B6H3"/>
<proteinExistence type="predicted"/>
<dbReference type="Proteomes" id="UP000587462">
    <property type="component" value="Unassembled WGS sequence"/>
</dbReference>
<evidence type="ECO:0000313" key="1">
    <source>
        <dbReference type="EMBL" id="NVK79928.1"/>
    </source>
</evidence>
<gene>
    <name evidence="1" type="ORF">HG542_19945</name>
</gene>
<protein>
    <submittedName>
        <fullName evidence="1">ACP S-malonyltransferase</fullName>
    </submittedName>
</protein>
<dbReference type="EMBL" id="JABBXF010000044">
    <property type="protein sequence ID" value="NVK79928.1"/>
    <property type="molecule type" value="Genomic_DNA"/>
</dbReference>
<dbReference type="InterPro" id="IPR001227">
    <property type="entry name" value="Ac_transferase_dom_sf"/>
</dbReference>
<name>A0A7Y7B6H3_STRMO</name>